<feature type="transmembrane region" description="Helical" evidence="5">
    <location>
        <begin position="187"/>
        <end position="206"/>
    </location>
</feature>
<feature type="transmembrane region" description="Helical" evidence="5">
    <location>
        <begin position="132"/>
        <end position="152"/>
    </location>
</feature>
<reference evidence="7" key="2">
    <citation type="submission" date="2017-12" db="EMBL/GenBank/DDBJ databases">
        <title>Genome sequence of the Bar-tailed Godwit (Limosa lapponica baueri).</title>
        <authorList>
            <person name="Lima N.C.B."/>
            <person name="Parody-Merino A.M."/>
            <person name="Battley P.F."/>
            <person name="Fidler A.E."/>
            <person name="Prosdocimi F."/>
        </authorList>
    </citation>
    <scope>NUCLEOTIDE SEQUENCE [LARGE SCALE GENOMIC DNA]</scope>
</reference>
<evidence type="ECO:0000313" key="7">
    <source>
        <dbReference type="Proteomes" id="UP000233556"/>
    </source>
</evidence>
<evidence type="ECO:0000256" key="4">
    <source>
        <dbReference type="ARBA" id="ARBA00023136"/>
    </source>
</evidence>
<feature type="transmembrane region" description="Helical" evidence="5">
    <location>
        <begin position="12"/>
        <end position="33"/>
    </location>
</feature>
<name>A0A2I0TC60_LIMLA</name>
<dbReference type="InterPro" id="IPR005828">
    <property type="entry name" value="MFS_sugar_transport-like"/>
</dbReference>
<dbReference type="PANTHER" id="PTHR23503:SF1">
    <property type="entry name" value="MAJOR FACILITATOR SUPERFAMILY (MFS) PROFILE DOMAIN-CONTAINING PROTEIN"/>
    <property type="match status" value="1"/>
</dbReference>
<keyword evidence="4 5" id="KW-0472">Membrane</keyword>
<dbReference type="GO" id="GO:0005886">
    <property type="term" value="C:plasma membrane"/>
    <property type="evidence" value="ECO:0007669"/>
    <property type="project" value="TreeGrafter"/>
</dbReference>
<dbReference type="InterPro" id="IPR036259">
    <property type="entry name" value="MFS_trans_sf"/>
</dbReference>
<reference evidence="7" key="1">
    <citation type="submission" date="2017-11" db="EMBL/GenBank/DDBJ databases">
        <authorList>
            <person name="Lima N.C."/>
            <person name="Parody-Merino A.M."/>
            <person name="Battley P.F."/>
            <person name="Fidler A.E."/>
            <person name="Prosdocimi F."/>
        </authorList>
    </citation>
    <scope>NUCLEOTIDE SEQUENCE [LARGE SCALE GENOMIC DNA]</scope>
</reference>
<sequence>MAIRLGRKGALLMNNVIAILASVLMGISFPTGLFELLIAGRFLIGINSALKRFHGSSDYRREMEDIQRECFALDGEKPRKPWQLFTDRGVRWQLITVIVVTMGQQLSGINAIYFYATYIFKQAGISAGKIPYVTLGTGACECLTALTCGLLIDYVGRRYLIIGGYLLMSLWSTVLTFSLTYQELYPWVPYVSMAAIFAFILSFGLGPGGITNTLTAELFIQSSRPAAYMIAGTVSWISFFTIGMLFPFIVVVNFLNQQKSQLRSI</sequence>
<accession>A0A2I0TC60</accession>
<evidence type="ECO:0000256" key="1">
    <source>
        <dbReference type="ARBA" id="ARBA00004141"/>
    </source>
</evidence>
<dbReference type="InterPro" id="IPR045263">
    <property type="entry name" value="GLUT"/>
</dbReference>
<evidence type="ECO:0000256" key="5">
    <source>
        <dbReference type="SAM" id="Phobius"/>
    </source>
</evidence>
<dbReference type="AlphaFoldDB" id="A0A2I0TC60"/>
<gene>
    <name evidence="6" type="ORF">llap_18320</name>
</gene>
<evidence type="ECO:0000256" key="2">
    <source>
        <dbReference type="ARBA" id="ARBA00022692"/>
    </source>
</evidence>
<evidence type="ECO:0000256" key="3">
    <source>
        <dbReference type="ARBA" id="ARBA00022989"/>
    </source>
</evidence>
<keyword evidence="3 5" id="KW-1133">Transmembrane helix</keyword>
<keyword evidence="2 5" id="KW-0812">Transmembrane</keyword>
<dbReference type="EMBL" id="KZ512897">
    <property type="protein sequence ID" value="PKU31375.1"/>
    <property type="molecule type" value="Genomic_DNA"/>
</dbReference>
<feature type="transmembrane region" description="Helical" evidence="5">
    <location>
        <begin position="226"/>
        <end position="255"/>
    </location>
</feature>
<dbReference type="SUPFAM" id="SSF103473">
    <property type="entry name" value="MFS general substrate transporter"/>
    <property type="match status" value="1"/>
</dbReference>
<dbReference type="GO" id="GO:0046323">
    <property type="term" value="P:D-glucose import"/>
    <property type="evidence" value="ECO:0007669"/>
    <property type="project" value="TreeGrafter"/>
</dbReference>
<feature type="transmembrane region" description="Helical" evidence="5">
    <location>
        <begin position="158"/>
        <end position="180"/>
    </location>
</feature>
<dbReference type="PANTHER" id="PTHR23503">
    <property type="entry name" value="SOLUTE CARRIER FAMILY 2"/>
    <property type="match status" value="1"/>
</dbReference>
<proteinExistence type="predicted"/>
<dbReference type="Pfam" id="PF00083">
    <property type="entry name" value="Sugar_tr"/>
    <property type="match status" value="2"/>
</dbReference>
<keyword evidence="7" id="KW-1185">Reference proteome</keyword>
<dbReference type="Gene3D" id="1.20.1250.20">
    <property type="entry name" value="MFS general substrate transporter like domains"/>
    <property type="match status" value="2"/>
</dbReference>
<dbReference type="GO" id="GO:0055056">
    <property type="term" value="F:D-glucose transmembrane transporter activity"/>
    <property type="evidence" value="ECO:0007669"/>
    <property type="project" value="TreeGrafter"/>
</dbReference>
<keyword evidence="6" id="KW-0813">Transport</keyword>
<organism evidence="6 7">
    <name type="scientific">Limosa lapponica baueri</name>
    <dbReference type="NCBI Taxonomy" id="1758121"/>
    <lineage>
        <taxon>Eukaryota</taxon>
        <taxon>Metazoa</taxon>
        <taxon>Chordata</taxon>
        <taxon>Craniata</taxon>
        <taxon>Vertebrata</taxon>
        <taxon>Euteleostomi</taxon>
        <taxon>Archelosauria</taxon>
        <taxon>Archosauria</taxon>
        <taxon>Dinosauria</taxon>
        <taxon>Saurischia</taxon>
        <taxon>Theropoda</taxon>
        <taxon>Coelurosauria</taxon>
        <taxon>Aves</taxon>
        <taxon>Neognathae</taxon>
        <taxon>Neoaves</taxon>
        <taxon>Charadriiformes</taxon>
        <taxon>Scolopacidae</taxon>
        <taxon>Limosa</taxon>
    </lineage>
</organism>
<dbReference type="OrthoDB" id="8120565at2759"/>
<dbReference type="Proteomes" id="UP000233556">
    <property type="component" value="Unassembled WGS sequence"/>
</dbReference>
<keyword evidence="6" id="KW-0762">Sugar transport</keyword>
<comment type="subcellular location">
    <subcellularLocation>
        <location evidence="1">Membrane</location>
        <topology evidence="1">Multi-pass membrane protein</topology>
    </subcellularLocation>
</comment>
<feature type="transmembrane region" description="Helical" evidence="5">
    <location>
        <begin position="92"/>
        <end position="120"/>
    </location>
</feature>
<evidence type="ECO:0000313" key="6">
    <source>
        <dbReference type="EMBL" id="PKU31375.1"/>
    </source>
</evidence>
<dbReference type="GO" id="GO:0070837">
    <property type="term" value="P:dehydroascorbic acid transport"/>
    <property type="evidence" value="ECO:0007669"/>
    <property type="project" value="TreeGrafter"/>
</dbReference>
<protein>
    <submittedName>
        <fullName evidence="6">Solute carrier family facilitated glucose transporter member 11-like</fullName>
    </submittedName>
</protein>